<dbReference type="GO" id="GO:0009089">
    <property type="term" value="P:lysine biosynthetic process via diaminopimelate"/>
    <property type="evidence" value="ECO:0007669"/>
    <property type="project" value="TreeGrafter"/>
</dbReference>
<feature type="domain" description="HTH lysR-type" evidence="5">
    <location>
        <begin position="1"/>
        <end position="58"/>
    </location>
</feature>
<evidence type="ECO:0000256" key="1">
    <source>
        <dbReference type="ARBA" id="ARBA00009437"/>
    </source>
</evidence>
<dbReference type="Gene3D" id="1.10.10.10">
    <property type="entry name" value="Winged helix-like DNA-binding domain superfamily/Winged helix DNA-binding domain"/>
    <property type="match status" value="1"/>
</dbReference>
<dbReference type="SUPFAM" id="SSF53850">
    <property type="entry name" value="Periplasmic binding protein-like II"/>
    <property type="match status" value="1"/>
</dbReference>
<dbReference type="PANTHER" id="PTHR30427">
    <property type="entry name" value="TRANSCRIPTIONAL ACTIVATOR PROTEIN LYSR"/>
    <property type="match status" value="1"/>
</dbReference>
<evidence type="ECO:0000313" key="7">
    <source>
        <dbReference type="Proteomes" id="UP000541185"/>
    </source>
</evidence>
<dbReference type="InterPro" id="IPR036390">
    <property type="entry name" value="WH_DNA-bd_sf"/>
</dbReference>
<dbReference type="Gene3D" id="3.40.190.10">
    <property type="entry name" value="Periplasmic binding protein-like II"/>
    <property type="match status" value="2"/>
</dbReference>
<dbReference type="GO" id="GO:0010628">
    <property type="term" value="P:positive regulation of gene expression"/>
    <property type="evidence" value="ECO:0007669"/>
    <property type="project" value="TreeGrafter"/>
</dbReference>
<keyword evidence="3" id="KW-0238">DNA-binding</keyword>
<sequence length="297" mass="32330">MNLRQMEVFRAVMLTGGVGGAAELLHVSQPAVSKVLAQAQKQAGFALFERVKGRLVPTPEGQHLHAEIEAVWRGVERIRDVSRQLAAPRTGTLRLAVSASVAPYLVPRAIALLTEGFPELKSQTEILIAPIMVNALLDHSADLGVAMQPNEHPNLVAVQSYRCGFACAMREDHPLAAKRALKPADLRGERIITSPPGTPYGQALRRAYGPGHESLRLDLQVRSSTSACWQAQAGGGIAVVDRAAVAGESFRGLAVRSFQTREKLQVSILRNRYRPLSALQKAFCTSFDRVWKEAMAE</sequence>
<protein>
    <submittedName>
        <fullName evidence="6">LysR family transcriptional regulator</fullName>
    </submittedName>
</protein>
<dbReference type="InterPro" id="IPR000847">
    <property type="entry name" value="LysR_HTH_N"/>
</dbReference>
<evidence type="ECO:0000256" key="4">
    <source>
        <dbReference type="ARBA" id="ARBA00023163"/>
    </source>
</evidence>
<dbReference type="EMBL" id="JABBFX010000001">
    <property type="protein sequence ID" value="NML44366.1"/>
    <property type="molecule type" value="Genomic_DNA"/>
</dbReference>
<keyword evidence="2" id="KW-0805">Transcription regulation</keyword>
<name>A0A848H079_9BURK</name>
<dbReference type="RefSeq" id="WP_169418499.1">
    <property type="nucleotide sequence ID" value="NZ_JABBFX010000001.1"/>
</dbReference>
<accession>A0A848H079</accession>
<dbReference type="InterPro" id="IPR036388">
    <property type="entry name" value="WH-like_DNA-bd_sf"/>
</dbReference>
<evidence type="ECO:0000259" key="5">
    <source>
        <dbReference type="PROSITE" id="PS50931"/>
    </source>
</evidence>
<organism evidence="6 7">
    <name type="scientific">Ramlibacter agri</name>
    <dbReference type="NCBI Taxonomy" id="2728837"/>
    <lineage>
        <taxon>Bacteria</taxon>
        <taxon>Pseudomonadati</taxon>
        <taxon>Pseudomonadota</taxon>
        <taxon>Betaproteobacteria</taxon>
        <taxon>Burkholderiales</taxon>
        <taxon>Comamonadaceae</taxon>
        <taxon>Ramlibacter</taxon>
    </lineage>
</organism>
<keyword evidence="4" id="KW-0804">Transcription</keyword>
<dbReference type="GO" id="GO:0043565">
    <property type="term" value="F:sequence-specific DNA binding"/>
    <property type="evidence" value="ECO:0007669"/>
    <property type="project" value="TreeGrafter"/>
</dbReference>
<dbReference type="Pfam" id="PF03466">
    <property type="entry name" value="LysR_substrate"/>
    <property type="match status" value="1"/>
</dbReference>
<dbReference type="InterPro" id="IPR005119">
    <property type="entry name" value="LysR_subst-bd"/>
</dbReference>
<reference evidence="6 7" key="1">
    <citation type="submission" date="2020-04" db="EMBL/GenBank/DDBJ databases">
        <title>Ramlibacter sp. G-1-2-2 isolated from soil.</title>
        <authorList>
            <person name="Dahal R.H."/>
        </authorList>
    </citation>
    <scope>NUCLEOTIDE SEQUENCE [LARGE SCALE GENOMIC DNA]</scope>
    <source>
        <strain evidence="6 7">G-1-2-2</strain>
    </source>
</reference>
<proteinExistence type="inferred from homology"/>
<dbReference type="PROSITE" id="PS50931">
    <property type="entry name" value="HTH_LYSR"/>
    <property type="match status" value="1"/>
</dbReference>
<comment type="caution">
    <text evidence="6">The sequence shown here is derived from an EMBL/GenBank/DDBJ whole genome shotgun (WGS) entry which is preliminary data.</text>
</comment>
<dbReference type="GO" id="GO:0003700">
    <property type="term" value="F:DNA-binding transcription factor activity"/>
    <property type="evidence" value="ECO:0007669"/>
    <property type="project" value="InterPro"/>
</dbReference>
<dbReference type="AlphaFoldDB" id="A0A848H079"/>
<evidence type="ECO:0000256" key="2">
    <source>
        <dbReference type="ARBA" id="ARBA00023015"/>
    </source>
</evidence>
<dbReference type="PANTHER" id="PTHR30427:SF1">
    <property type="entry name" value="TRANSCRIPTIONAL ACTIVATOR PROTEIN LYSR"/>
    <property type="match status" value="1"/>
</dbReference>
<evidence type="ECO:0000256" key="3">
    <source>
        <dbReference type="ARBA" id="ARBA00023125"/>
    </source>
</evidence>
<keyword evidence="7" id="KW-1185">Reference proteome</keyword>
<gene>
    <name evidence="6" type="ORF">HHL11_11430</name>
</gene>
<dbReference type="SUPFAM" id="SSF46785">
    <property type="entry name" value="Winged helix' DNA-binding domain"/>
    <property type="match status" value="1"/>
</dbReference>
<dbReference type="Pfam" id="PF00126">
    <property type="entry name" value="HTH_1"/>
    <property type="match status" value="1"/>
</dbReference>
<evidence type="ECO:0000313" key="6">
    <source>
        <dbReference type="EMBL" id="NML44366.1"/>
    </source>
</evidence>
<dbReference type="Proteomes" id="UP000541185">
    <property type="component" value="Unassembled WGS sequence"/>
</dbReference>
<comment type="similarity">
    <text evidence="1">Belongs to the LysR transcriptional regulatory family.</text>
</comment>